<dbReference type="EMBL" id="LUGG01000013">
    <property type="protein sequence ID" value="OBZ70586.1"/>
    <property type="molecule type" value="Genomic_DNA"/>
</dbReference>
<reference evidence="4 5" key="1">
    <citation type="submission" date="2016-03" db="EMBL/GenBank/DDBJ databases">
        <title>Whole genome sequencing of Grifola frondosa 9006-11.</title>
        <authorList>
            <person name="Min B."/>
            <person name="Park H."/>
            <person name="Kim J.-G."/>
            <person name="Cho H."/>
            <person name="Oh Y.-L."/>
            <person name="Kong W.-S."/>
            <person name="Choi I.-G."/>
        </authorList>
    </citation>
    <scope>NUCLEOTIDE SEQUENCE [LARGE SCALE GENOMIC DNA]</scope>
    <source>
        <strain evidence="4 5">9006-11</strain>
    </source>
</reference>
<dbReference type="Pfam" id="PF26640">
    <property type="entry name" value="DUF8212"/>
    <property type="match status" value="1"/>
</dbReference>
<dbReference type="Pfam" id="PF06985">
    <property type="entry name" value="HET"/>
    <property type="match status" value="1"/>
</dbReference>
<dbReference type="AlphaFoldDB" id="A0A1C7M2H2"/>
<organism evidence="4 5">
    <name type="scientific">Grifola frondosa</name>
    <name type="common">Maitake</name>
    <name type="synonym">Polyporus frondosus</name>
    <dbReference type="NCBI Taxonomy" id="5627"/>
    <lineage>
        <taxon>Eukaryota</taxon>
        <taxon>Fungi</taxon>
        <taxon>Dikarya</taxon>
        <taxon>Basidiomycota</taxon>
        <taxon>Agaricomycotina</taxon>
        <taxon>Agaricomycetes</taxon>
        <taxon>Polyporales</taxon>
        <taxon>Grifolaceae</taxon>
        <taxon>Grifola</taxon>
    </lineage>
</organism>
<evidence type="ECO:0000259" key="3">
    <source>
        <dbReference type="Pfam" id="PF26640"/>
    </source>
</evidence>
<evidence type="ECO:0000313" key="4">
    <source>
        <dbReference type="EMBL" id="OBZ70586.1"/>
    </source>
</evidence>
<dbReference type="OrthoDB" id="2747207at2759"/>
<dbReference type="InterPro" id="IPR010730">
    <property type="entry name" value="HET"/>
</dbReference>
<dbReference type="Proteomes" id="UP000092993">
    <property type="component" value="Unassembled WGS sequence"/>
</dbReference>
<evidence type="ECO:0000256" key="1">
    <source>
        <dbReference type="SAM" id="MobiDB-lite"/>
    </source>
</evidence>
<feature type="domain" description="DUF8212" evidence="3">
    <location>
        <begin position="246"/>
        <end position="299"/>
    </location>
</feature>
<protein>
    <submittedName>
        <fullName evidence="4">Uncharacterized protein</fullName>
    </submittedName>
</protein>
<evidence type="ECO:0000259" key="2">
    <source>
        <dbReference type="Pfam" id="PF06985"/>
    </source>
</evidence>
<feature type="domain" description="Heterokaryon incompatibility" evidence="2">
    <location>
        <begin position="23"/>
        <end position="112"/>
    </location>
</feature>
<accession>A0A1C7M2H2</accession>
<keyword evidence="5" id="KW-1185">Reference proteome</keyword>
<dbReference type="PANTHER" id="PTHR10622">
    <property type="entry name" value="HET DOMAIN-CONTAINING PROTEIN"/>
    <property type="match status" value="1"/>
</dbReference>
<proteinExistence type="predicted"/>
<evidence type="ECO:0000313" key="5">
    <source>
        <dbReference type="Proteomes" id="UP000092993"/>
    </source>
</evidence>
<feature type="region of interest" description="Disordered" evidence="1">
    <location>
        <begin position="422"/>
        <end position="448"/>
    </location>
</feature>
<dbReference type="InterPro" id="IPR058525">
    <property type="entry name" value="DUF8212"/>
</dbReference>
<name>A0A1C7M2H2_GRIFR</name>
<gene>
    <name evidence="4" type="ORF">A0H81_09234</name>
</gene>
<comment type="caution">
    <text evidence="4">The sequence shown here is derived from an EMBL/GenBank/DDBJ whole genome shotgun (WGS) entry which is preliminary data.</text>
</comment>
<feature type="compositionally biased region" description="Basic and acidic residues" evidence="1">
    <location>
        <begin position="426"/>
        <end position="446"/>
    </location>
</feature>
<dbReference type="STRING" id="5627.A0A1C7M2H2"/>
<dbReference type="PANTHER" id="PTHR10622:SF10">
    <property type="entry name" value="HET DOMAIN-CONTAINING PROTEIN"/>
    <property type="match status" value="1"/>
</dbReference>
<sequence>MRLLNTTTITIQDFPVPQTIPPYAILSHRWRSEEVSFHDLANPTVAKTRHGYAKVSRCCIQARQDGYTWVWIDSCCIDQTSSAELSEAINSMNTWYNKSGVCYAYLDDVQGEEHSSLRSSEWFCRGWTLQELIAPACVVFFTRDWVRIGTRTTLAGVIEDITRVDHGVLVSTRSPAEISVAKRMSWASGRSTTREEDRSYSLMGLFGVNMPVLYGEGSRAFIRLQHEIIKLSNDPTIFAWSGSDHTETSPLASSPDDFRQSSDIIRIPHESFARHFPGADLVPEHSVTNYGVRIRLPLVSRPSGTFLAVLACVRWPRGQTSSHTCKAIGLELRKNTGSHYIRAGHKLLDIEDLDHFSSDAVVREIYIGREDPALVDALLIGHTAPPCVPTTDHSTVVYIPAPTKALYDDDVAYGHSQGLSEVAGHAGHESSSDHDGSREHERRGARQEPAISLPVVDATFLSFKPTLLDCEALLQQLGSILYAHLRRVDSPLRMFTTLSRTGYREALSLKLAFLSGRENHAHVGSTAFRHSGSRSTDSHCHASNSLLLSDHLLCSTNQSWHLSSLIPCEKRYLRSCHWAARDQSRHPAHLRASGYCANHSRMHISTLLCLCNCGASSCLRNFCARS</sequence>